<gene>
    <name evidence="1" type="ORF">METZ01_LOCUS187661</name>
</gene>
<protein>
    <submittedName>
        <fullName evidence="1">Uncharacterized protein</fullName>
    </submittedName>
</protein>
<organism evidence="1">
    <name type="scientific">marine metagenome</name>
    <dbReference type="NCBI Taxonomy" id="408172"/>
    <lineage>
        <taxon>unclassified sequences</taxon>
        <taxon>metagenomes</taxon>
        <taxon>ecological metagenomes</taxon>
    </lineage>
</organism>
<sequence length="22" mass="2484">MNYLISYPVLGIEAEMDLKKGV</sequence>
<accession>A0A382DAW7</accession>
<dbReference type="AlphaFoldDB" id="A0A382DAW7"/>
<evidence type="ECO:0000313" key="1">
    <source>
        <dbReference type="EMBL" id="SVB34807.1"/>
    </source>
</evidence>
<dbReference type="EMBL" id="UINC01038181">
    <property type="protein sequence ID" value="SVB34807.1"/>
    <property type="molecule type" value="Genomic_DNA"/>
</dbReference>
<reference evidence="1" key="1">
    <citation type="submission" date="2018-05" db="EMBL/GenBank/DDBJ databases">
        <authorList>
            <person name="Lanie J.A."/>
            <person name="Ng W.-L."/>
            <person name="Kazmierczak K.M."/>
            <person name="Andrzejewski T.M."/>
            <person name="Davidsen T.M."/>
            <person name="Wayne K.J."/>
            <person name="Tettelin H."/>
            <person name="Glass J.I."/>
            <person name="Rusch D."/>
            <person name="Podicherti R."/>
            <person name="Tsui H.-C.T."/>
            <person name="Winkler M.E."/>
        </authorList>
    </citation>
    <scope>NUCLEOTIDE SEQUENCE</scope>
</reference>
<name>A0A382DAW7_9ZZZZ</name>
<proteinExistence type="predicted"/>